<evidence type="ECO:0000313" key="10">
    <source>
        <dbReference type="Proteomes" id="UP000823858"/>
    </source>
</evidence>
<accession>A0A9D2QBM1</accession>
<sequence length="295" mass="30606">MEPQKGHWRQGPARESERAVVAATDTTVSDGLRVERDGKVAILTLCRPERRNALDAELCTAIAAALEELADDGSDAPGAPSTSDASGEAEVPVRAVLIRGEGPAFCAGANLKGGAYAAGFFATVEKMIAAISSVPFPVIADVQGPAVGAGCQLVLSCDLRVMGPGAKAWVPAVNHGFALDRWTISRAVELLGGSVARNVLIAGEKVDQQAAVTSGFATRAGDSAEALAFAHHIAGLAPMPMHHFKLVLNNPSHTEPSKALLAEMDMLGSACWVSEDAAEARAARAAKRPPEFLGR</sequence>
<keyword evidence="4" id="KW-0443">Lipid metabolism</keyword>
<name>A0A9D2QBM1_9CORY</name>
<evidence type="ECO:0000256" key="6">
    <source>
        <dbReference type="ARBA" id="ARBA00023709"/>
    </source>
</evidence>
<dbReference type="EMBL" id="DWVP01000005">
    <property type="protein sequence ID" value="HJC84605.1"/>
    <property type="molecule type" value="Genomic_DNA"/>
</dbReference>
<dbReference type="AlphaFoldDB" id="A0A9D2QBM1"/>
<dbReference type="EC" id="4.2.1.17" evidence="9"/>
<reference evidence="9" key="2">
    <citation type="submission" date="2021-04" db="EMBL/GenBank/DDBJ databases">
        <authorList>
            <person name="Gilroy R."/>
        </authorList>
    </citation>
    <scope>NUCLEOTIDE SEQUENCE</scope>
    <source>
        <strain evidence="9">ChiHjej13B12-4958</strain>
    </source>
</reference>
<dbReference type="PROSITE" id="PS00166">
    <property type="entry name" value="ENOYL_COA_HYDRATASE"/>
    <property type="match status" value="1"/>
</dbReference>
<evidence type="ECO:0000256" key="1">
    <source>
        <dbReference type="ARBA" id="ARBA00002994"/>
    </source>
</evidence>
<dbReference type="InterPro" id="IPR018376">
    <property type="entry name" value="Enoyl-CoA_hyd/isom_CS"/>
</dbReference>
<dbReference type="InterPro" id="IPR001753">
    <property type="entry name" value="Enoyl-CoA_hydra/iso"/>
</dbReference>
<comment type="function">
    <text evidence="1">Could possibly oxidize fatty acids using specific components.</text>
</comment>
<keyword evidence="3" id="KW-0276">Fatty acid metabolism</keyword>
<evidence type="ECO:0000313" key="9">
    <source>
        <dbReference type="EMBL" id="HJC84605.1"/>
    </source>
</evidence>
<comment type="catalytic activity">
    <reaction evidence="7">
        <text>a 4-saturated-(3S)-3-hydroxyacyl-CoA = a (3E)-enoyl-CoA + H2O</text>
        <dbReference type="Rhea" id="RHEA:20724"/>
        <dbReference type="ChEBI" id="CHEBI:15377"/>
        <dbReference type="ChEBI" id="CHEBI:58521"/>
        <dbReference type="ChEBI" id="CHEBI:137480"/>
        <dbReference type="EC" id="4.2.1.17"/>
    </reaction>
</comment>
<dbReference type="PANTHER" id="PTHR11941:SF169">
    <property type="entry name" value="(7AS)-7A-METHYL-1,5-DIOXO-2,3,5,6,7,7A-HEXAHYDRO-1H-INDENE-CARBOXYL-COA HYDROLASE"/>
    <property type="match status" value="1"/>
</dbReference>
<dbReference type="Pfam" id="PF00378">
    <property type="entry name" value="ECH_1"/>
    <property type="match status" value="1"/>
</dbReference>
<gene>
    <name evidence="9" type="ORF">H9751_03480</name>
</gene>
<evidence type="ECO:0000256" key="8">
    <source>
        <dbReference type="RuleBase" id="RU003707"/>
    </source>
</evidence>
<evidence type="ECO:0000256" key="5">
    <source>
        <dbReference type="ARBA" id="ARBA00023239"/>
    </source>
</evidence>
<proteinExistence type="inferred from homology"/>
<dbReference type="PANTHER" id="PTHR11941">
    <property type="entry name" value="ENOYL-COA HYDRATASE-RELATED"/>
    <property type="match status" value="1"/>
</dbReference>
<dbReference type="GO" id="GO:0006635">
    <property type="term" value="P:fatty acid beta-oxidation"/>
    <property type="evidence" value="ECO:0007669"/>
    <property type="project" value="TreeGrafter"/>
</dbReference>
<dbReference type="CDD" id="cd06558">
    <property type="entry name" value="crotonase-like"/>
    <property type="match status" value="1"/>
</dbReference>
<comment type="catalytic activity">
    <reaction evidence="6">
        <text>a (3S)-3-hydroxyacyl-CoA = a (2E)-enoyl-CoA + H2O</text>
        <dbReference type="Rhea" id="RHEA:16105"/>
        <dbReference type="ChEBI" id="CHEBI:15377"/>
        <dbReference type="ChEBI" id="CHEBI:57318"/>
        <dbReference type="ChEBI" id="CHEBI:58856"/>
        <dbReference type="EC" id="4.2.1.17"/>
    </reaction>
</comment>
<evidence type="ECO:0000256" key="2">
    <source>
        <dbReference type="ARBA" id="ARBA00005254"/>
    </source>
</evidence>
<evidence type="ECO:0000256" key="7">
    <source>
        <dbReference type="ARBA" id="ARBA00023717"/>
    </source>
</evidence>
<dbReference type="NCBIfam" id="NF005891">
    <property type="entry name" value="PRK07854.1"/>
    <property type="match status" value="1"/>
</dbReference>
<dbReference type="InterPro" id="IPR029045">
    <property type="entry name" value="ClpP/crotonase-like_dom_sf"/>
</dbReference>
<evidence type="ECO:0000256" key="4">
    <source>
        <dbReference type="ARBA" id="ARBA00023098"/>
    </source>
</evidence>
<comment type="caution">
    <text evidence="9">The sequence shown here is derived from an EMBL/GenBank/DDBJ whole genome shotgun (WGS) entry which is preliminary data.</text>
</comment>
<protein>
    <submittedName>
        <fullName evidence="9">Enoyl-CoA hydratase</fullName>
        <ecNumber evidence="9">4.2.1.17</ecNumber>
    </submittedName>
</protein>
<dbReference type="Gene3D" id="3.90.226.10">
    <property type="entry name" value="2-enoyl-CoA Hydratase, Chain A, domain 1"/>
    <property type="match status" value="1"/>
</dbReference>
<keyword evidence="5 9" id="KW-0456">Lyase</keyword>
<evidence type="ECO:0000256" key="3">
    <source>
        <dbReference type="ARBA" id="ARBA00022832"/>
    </source>
</evidence>
<dbReference type="GO" id="GO:0004300">
    <property type="term" value="F:enoyl-CoA hydratase activity"/>
    <property type="evidence" value="ECO:0007669"/>
    <property type="project" value="UniProtKB-EC"/>
</dbReference>
<comment type="similarity">
    <text evidence="2 8">Belongs to the enoyl-CoA hydratase/isomerase family.</text>
</comment>
<organism evidence="9 10">
    <name type="scientific">Candidatus Corynebacterium faecigallinarum</name>
    <dbReference type="NCBI Taxonomy" id="2838528"/>
    <lineage>
        <taxon>Bacteria</taxon>
        <taxon>Bacillati</taxon>
        <taxon>Actinomycetota</taxon>
        <taxon>Actinomycetes</taxon>
        <taxon>Mycobacteriales</taxon>
        <taxon>Corynebacteriaceae</taxon>
        <taxon>Corynebacterium</taxon>
    </lineage>
</organism>
<dbReference type="SUPFAM" id="SSF52096">
    <property type="entry name" value="ClpP/crotonase"/>
    <property type="match status" value="1"/>
</dbReference>
<reference evidence="9" key="1">
    <citation type="journal article" date="2021" name="PeerJ">
        <title>Extensive microbial diversity within the chicken gut microbiome revealed by metagenomics and culture.</title>
        <authorList>
            <person name="Gilroy R."/>
            <person name="Ravi A."/>
            <person name="Getino M."/>
            <person name="Pursley I."/>
            <person name="Horton D.L."/>
            <person name="Alikhan N.F."/>
            <person name="Baker D."/>
            <person name="Gharbi K."/>
            <person name="Hall N."/>
            <person name="Watson M."/>
            <person name="Adriaenssens E.M."/>
            <person name="Foster-Nyarko E."/>
            <person name="Jarju S."/>
            <person name="Secka A."/>
            <person name="Antonio M."/>
            <person name="Oren A."/>
            <person name="Chaudhuri R.R."/>
            <person name="La Ragione R."/>
            <person name="Hildebrand F."/>
            <person name="Pallen M.J."/>
        </authorList>
    </citation>
    <scope>NUCLEOTIDE SEQUENCE</scope>
    <source>
        <strain evidence="9">ChiHjej13B12-4958</strain>
    </source>
</reference>
<dbReference type="Proteomes" id="UP000823858">
    <property type="component" value="Unassembled WGS sequence"/>
</dbReference>